<sequence length="548" mass="62862">MEELHLDAILLRIDGYERKCRGGNDQSKYQNLERFRVRESLRLSCFLAVLIVRLYSYCASRFRREFQTCLSQEAPFGAVWYWQRYGKRVGDIVFCGLSHPISLDNDIMVSPSCIKASEAPNVLCLDVLLRNPDEPLRQPIVSMVPPPRRRWDENHVFVKNVPQYLAKVTIPQLFEEYNLTSTKNNYPAGQITTMVFGFRNRDDARRAQEAHHNRLIDGVQLHVELYQDRKSVRYLRETADQKRLLGTTDKEFPSRERSLKPAKEVSLAEFAGGRERKKVQDLVTHQPSDPEFHYPTWARIVANAHTEPLSTAPDFSPGGGRDTPITIDDTPIRTPQATPSRTNMKLMNDVTVETETEINMDLANTLKTEPEIQMTPKVETASVLMRSLLEPRSDAEPRNTPGKGNVGPESSSQNENFIAAMGPTSSYIPKTHKEWDHMITTEHIRWKHQCVCSFCQMSQRQFGVGLGEFWIRTPCSRRLDDKHLLTTCDECDHISNGWRLASVRGQWIRYTRSCKPVNKTRSGYGSSAMPQRSSHEELVLLRQAEKGR</sequence>
<evidence type="ECO:0000313" key="3">
    <source>
        <dbReference type="Proteomes" id="UP000002668"/>
    </source>
</evidence>
<dbReference type="VEuPathDB" id="FungiDB:LEMA_P111170.1"/>
<dbReference type="InParanoid" id="E4ZXV3"/>
<dbReference type="OrthoDB" id="3669211at2759"/>
<name>E4ZXV3_LEPMJ</name>
<dbReference type="CDD" id="cd00590">
    <property type="entry name" value="RRM_SF"/>
    <property type="match status" value="1"/>
</dbReference>
<feature type="compositionally biased region" description="Low complexity" evidence="1">
    <location>
        <begin position="322"/>
        <end position="335"/>
    </location>
</feature>
<keyword evidence="3" id="KW-1185">Reference proteome</keyword>
<feature type="region of interest" description="Disordered" evidence="1">
    <location>
        <begin position="390"/>
        <end position="414"/>
    </location>
</feature>
<feature type="region of interest" description="Disordered" evidence="1">
    <location>
        <begin position="309"/>
        <end position="340"/>
    </location>
</feature>
<proteinExistence type="predicted"/>
<dbReference type="Proteomes" id="UP000002668">
    <property type="component" value="Genome"/>
</dbReference>
<protein>
    <submittedName>
        <fullName evidence="2">Predicted protein</fullName>
    </submittedName>
</protein>
<accession>E4ZXV3</accession>
<dbReference type="AlphaFoldDB" id="E4ZXV3"/>
<dbReference type="InterPro" id="IPR035979">
    <property type="entry name" value="RBD_domain_sf"/>
</dbReference>
<dbReference type="GO" id="GO:0003676">
    <property type="term" value="F:nucleic acid binding"/>
    <property type="evidence" value="ECO:0007669"/>
    <property type="project" value="InterPro"/>
</dbReference>
<reference evidence="3" key="1">
    <citation type="journal article" date="2011" name="Nat. Commun.">
        <title>Effector diversification within compartments of the Leptosphaeria maculans genome affected by Repeat-Induced Point mutations.</title>
        <authorList>
            <person name="Rouxel T."/>
            <person name="Grandaubert J."/>
            <person name="Hane J.K."/>
            <person name="Hoede C."/>
            <person name="van de Wouw A.P."/>
            <person name="Couloux A."/>
            <person name="Dominguez V."/>
            <person name="Anthouard V."/>
            <person name="Bally P."/>
            <person name="Bourras S."/>
            <person name="Cozijnsen A.J."/>
            <person name="Ciuffetti L.M."/>
            <person name="Degrave A."/>
            <person name="Dilmaghani A."/>
            <person name="Duret L."/>
            <person name="Fudal I."/>
            <person name="Goodwin S.B."/>
            <person name="Gout L."/>
            <person name="Glaser N."/>
            <person name="Linglin J."/>
            <person name="Kema G.H.J."/>
            <person name="Lapalu N."/>
            <person name="Lawrence C.B."/>
            <person name="May K."/>
            <person name="Meyer M."/>
            <person name="Ollivier B."/>
            <person name="Poulain J."/>
            <person name="Schoch C.L."/>
            <person name="Simon A."/>
            <person name="Spatafora J.W."/>
            <person name="Stachowiak A."/>
            <person name="Turgeon B.G."/>
            <person name="Tyler B.M."/>
            <person name="Vincent D."/>
            <person name="Weissenbach J."/>
            <person name="Amselem J."/>
            <person name="Quesneville H."/>
            <person name="Oliver R.P."/>
            <person name="Wincker P."/>
            <person name="Balesdent M.-H."/>
            <person name="Howlett B.J."/>
        </authorList>
    </citation>
    <scope>NUCLEOTIDE SEQUENCE [LARGE SCALE GENOMIC DNA]</scope>
    <source>
        <strain evidence="3">JN3 / isolate v23.1.3 / race Av1-4-5-6-7-8</strain>
    </source>
</reference>
<evidence type="ECO:0000313" key="2">
    <source>
        <dbReference type="EMBL" id="CBX96198.1"/>
    </source>
</evidence>
<dbReference type="InterPro" id="IPR012677">
    <property type="entry name" value="Nucleotide-bd_a/b_plait_sf"/>
</dbReference>
<organism evidence="3">
    <name type="scientific">Leptosphaeria maculans (strain JN3 / isolate v23.1.3 / race Av1-4-5-6-7-8)</name>
    <name type="common">Blackleg fungus</name>
    <name type="synonym">Phoma lingam</name>
    <dbReference type="NCBI Taxonomy" id="985895"/>
    <lineage>
        <taxon>Eukaryota</taxon>
        <taxon>Fungi</taxon>
        <taxon>Dikarya</taxon>
        <taxon>Ascomycota</taxon>
        <taxon>Pezizomycotina</taxon>
        <taxon>Dothideomycetes</taxon>
        <taxon>Pleosporomycetidae</taxon>
        <taxon>Pleosporales</taxon>
        <taxon>Pleosporineae</taxon>
        <taxon>Leptosphaeriaceae</taxon>
        <taxon>Plenodomus</taxon>
        <taxon>Plenodomus lingam/Leptosphaeria maculans species complex</taxon>
    </lineage>
</organism>
<dbReference type="GeneID" id="13289888"/>
<dbReference type="eggNOG" id="ENOG502RI44">
    <property type="taxonomic scope" value="Eukaryota"/>
</dbReference>
<gene>
    <name evidence="2" type="ORF">LEMA_P111170.1</name>
</gene>
<dbReference type="EMBL" id="FP929128">
    <property type="protein sequence ID" value="CBX96198.1"/>
    <property type="molecule type" value="Genomic_DNA"/>
</dbReference>
<dbReference type="HOGENOM" id="CLU_497017_0_0_1"/>
<dbReference type="SUPFAM" id="SSF54928">
    <property type="entry name" value="RNA-binding domain, RBD"/>
    <property type="match status" value="1"/>
</dbReference>
<dbReference type="Gene3D" id="3.30.70.330">
    <property type="match status" value="1"/>
</dbReference>
<evidence type="ECO:0000256" key="1">
    <source>
        <dbReference type="SAM" id="MobiDB-lite"/>
    </source>
</evidence>